<dbReference type="SUPFAM" id="SSF53756">
    <property type="entry name" value="UDP-Glycosyltransferase/glycogen phosphorylase"/>
    <property type="match status" value="1"/>
</dbReference>
<organism evidence="5 6">
    <name type="scientific">Lapillicoccus jejuensis</name>
    <dbReference type="NCBI Taxonomy" id="402171"/>
    <lineage>
        <taxon>Bacteria</taxon>
        <taxon>Bacillati</taxon>
        <taxon>Actinomycetota</taxon>
        <taxon>Actinomycetes</taxon>
        <taxon>Micrococcales</taxon>
        <taxon>Intrasporangiaceae</taxon>
        <taxon>Lapillicoccus</taxon>
    </lineage>
</organism>
<dbReference type="EMBL" id="VFMN01000001">
    <property type="protein sequence ID" value="TQJ07255.1"/>
    <property type="molecule type" value="Genomic_DNA"/>
</dbReference>
<dbReference type="Gene3D" id="3.40.50.2000">
    <property type="entry name" value="Glycogen Phosphorylase B"/>
    <property type="match status" value="2"/>
</dbReference>
<reference evidence="5 6" key="1">
    <citation type="submission" date="2019-06" db="EMBL/GenBank/DDBJ databases">
        <title>Sequencing the genomes of 1000 actinobacteria strains.</title>
        <authorList>
            <person name="Klenk H.-P."/>
        </authorList>
    </citation>
    <scope>NUCLEOTIDE SEQUENCE [LARGE SCALE GENOMIC DNA]</scope>
    <source>
        <strain evidence="5 6">DSM 18607</strain>
    </source>
</reference>
<feature type="domain" description="Glycosyltransferase subfamily 4-like N-terminal" evidence="4">
    <location>
        <begin position="23"/>
        <end position="171"/>
    </location>
</feature>
<evidence type="ECO:0000313" key="6">
    <source>
        <dbReference type="Proteomes" id="UP000317893"/>
    </source>
</evidence>
<dbReference type="Proteomes" id="UP000317893">
    <property type="component" value="Unassembled WGS sequence"/>
</dbReference>
<dbReference type="InterPro" id="IPR001296">
    <property type="entry name" value="Glyco_trans_1"/>
</dbReference>
<dbReference type="GO" id="GO:0016757">
    <property type="term" value="F:glycosyltransferase activity"/>
    <property type="evidence" value="ECO:0007669"/>
    <property type="project" value="UniProtKB-KW"/>
</dbReference>
<dbReference type="Pfam" id="PF00534">
    <property type="entry name" value="Glycos_transf_1"/>
    <property type="match status" value="1"/>
</dbReference>
<comment type="caution">
    <text evidence="5">The sequence shown here is derived from an EMBL/GenBank/DDBJ whole genome shotgun (WGS) entry which is preliminary data.</text>
</comment>
<accession>A0A542DW32</accession>
<proteinExistence type="predicted"/>
<evidence type="ECO:0000259" key="3">
    <source>
        <dbReference type="Pfam" id="PF00534"/>
    </source>
</evidence>
<keyword evidence="2 5" id="KW-0808">Transferase</keyword>
<dbReference type="AlphaFoldDB" id="A0A542DW32"/>
<evidence type="ECO:0000259" key="4">
    <source>
        <dbReference type="Pfam" id="PF13579"/>
    </source>
</evidence>
<evidence type="ECO:0000313" key="5">
    <source>
        <dbReference type="EMBL" id="TQJ07255.1"/>
    </source>
</evidence>
<sequence>MSPARTATPVTVVAAQLAARVPGGTGRYTRELVRALAATAEGRPLRALAPREGTPGEHLEVPVRRLPVPARLLPPLWERSPWPRAARAGVVHAPTLLVPPPVPGVGLVVTCHDVVPWTHPGTLTPRGVAFHHRMGERAAAHADVVVTPTAAVAEQVRRVLAPRGEVVPVLPGVSTLPPLPPDEAAARRTARGVPTRYALFVGTAEPRKGLDVLLAALARPDTGGLALVVVGPAGWGDVDVADLARRAGVAARVLVTGRVDDADLAALYAGAAVVVMPSRAEGFGLPVVEAFAAGAPVVTSDDPALVEVGAGGALVAPREDEGALAAALAEATQPGPGARERLHRAADRAAELTWTATARRLWEVYEDVGGRTTSTKPRGL</sequence>
<dbReference type="InterPro" id="IPR028098">
    <property type="entry name" value="Glyco_trans_4-like_N"/>
</dbReference>
<dbReference type="RefSeq" id="WP_211355896.1">
    <property type="nucleotide sequence ID" value="NZ_BAAAPR010000006.1"/>
</dbReference>
<keyword evidence="1" id="KW-0328">Glycosyltransferase</keyword>
<protein>
    <submittedName>
        <fullName evidence="5">Glycosyltransferase involved in cell wall biosynthesis</fullName>
    </submittedName>
</protein>
<dbReference type="GO" id="GO:0009103">
    <property type="term" value="P:lipopolysaccharide biosynthetic process"/>
    <property type="evidence" value="ECO:0007669"/>
    <property type="project" value="TreeGrafter"/>
</dbReference>
<feature type="domain" description="Glycosyl transferase family 1" evidence="3">
    <location>
        <begin position="195"/>
        <end position="346"/>
    </location>
</feature>
<dbReference type="Pfam" id="PF13579">
    <property type="entry name" value="Glyco_trans_4_4"/>
    <property type="match status" value="1"/>
</dbReference>
<name>A0A542DW32_9MICO</name>
<evidence type="ECO:0000256" key="2">
    <source>
        <dbReference type="ARBA" id="ARBA00022679"/>
    </source>
</evidence>
<dbReference type="PANTHER" id="PTHR46401">
    <property type="entry name" value="GLYCOSYLTRANSFERASE WBBK-RELATED"/>
    <property type="match status" value="1"/>
</dbReference>
<evidence type="ECO:0000256" key="1">
    <source>
        <dbReference type="ARBA" id="ARBA00022676"/>
    </source>
</evidence>
<keyword evidence="6" id="KW-1185">Reference proteome</keyword>
<gene>
    <name evidence="5" type="ORF">FB458_0313</name>
</gene>
<dbReference type="CDD" id="cd03809">
    <property type="entry name" value="GT4_MtfB-like"/>
    <property type="match status" value="1"/>
</dbReference>
<dbReference type="PANTHER" id="PTHR46401:SF2">
    <property type="entry name" value="GLYCOSYLTRANSFERASE WBBK-RELATED"/>
    <property type="match status" value="1"/>
</dbReference>